<proteinExistence type="predicted"/>
<reference evidence="2" key="1">
    <citation type="submission" date="2020-10" db="EMBL/GenBank/DDBJ databases">
        <title>Bacterium isolated from coastal waters sediment.</title>
        <authorList>
            <person name="Chen R.-J."/>
            <person name="Lu D.-C."/>
            <person name="Zhu K.-L."/>
            <person name="Du Z.-J."/>
        </authorList>
    </citation>
    <scope>NUCLEOTIDE SEQUENCE</scope>
    <source>
        <strain evidence="2">N1Y112</strain>
    </source>
</reference>
<dbReference type="RefSeq" id="WP_193953262.1">
    <property type="nucleotide sequence ID" value="NZ_JADEYS010000009.1"/>
</dbReference>
<accession>A0A8J7JZG7</accession>
<dbReference type="Gene3D" id="3.30.530.20">
    <property type="match status" value="1"/>
</dbReference>
<dbReference type="InterPro" id="IPR023393">
    <property type="entry name" value="START-like_dom_sf"/>
</dbReference>
<dbReference type="SUPFAM" id="SSF55961">
    <property type="entry name" value="Bet v1-like"/>
    <property type="match status" value="1"/>
</dbReference>
<organism evidence="2 3">
    <name type="scientific">Pontibacterium sinense</name>
    <dbReference type="NCBI Taxonomy" id="2781979"/>
    <lineage>
        <taxon>Bacteria</taxon>
        <taxon>Pseudomonadati</taxon>
        <taxon>Pseudomonadota</taxon>
        <taxon>Gammaproteobacteria</taxon>
        <taxon>Oceanospirillales</taxon>
        <taxon>Oceanospirillaceae</taxon>
        <taxon>Pontibacterium</taxon>
    </lineage>
</organism>
<gene>
    <name evidence="2" type="ORF">IOQ59_10590</name>
</gene>
<feature type="chain" id="PRO_5035268804" evidence="1">
    <location>
        <begin position="26"/>
        <end position="161"/>
    </location>
</feature>
<dbReference type="PANTHER" id="PTHR39332">
    <property type="entry name" value="BLL4707 PROTEIN"/>
    <property type="match status" value="1"/>
</dbReference>
<dbReference type="Pfam" id="PF10604">
    <property type="entry name" value="Polyketide_cyc2"/>
    <property type="match status" value="1"/>
</dbReference>
<dbReference type="CDD" id="cd07821">
    <property type="entry name" value="PYR_PYL_RCAR_like"/>
    <property type="match status" value="1"/>
</dbReference>
<keyword evidence="1" id="KW-0732">Signal</keyword>
<dbReference type="InterPro" id="IPR019587">
    <property type="entry name" value="Polyketide_cyclase/dehydratase"/>
</dbReference>
<dbReference type="AlphaFoldDB" id="A0A8J7JZG7"/>
<name>A0A8J7JZG7_9GAMM</name>
<feature type="signal peptide" evidence="1">
    <location>
        <begin position="1"/>
        <end position="25"/>
    </location>
</feature>
<evidence type="ECO:0000256" key="1">
    <source>
        <dbReference type="SAM" id="SignalP"/>
    </source>
</evidence>
<evidence type="ECO:0000313" key="3">
    <source>
        <dbReference type="Proteomes" id="UP000640333"/>
    </source>
</evidence>
<evidence type="ECO:0000313" key="2">
    <source>
        <dbReference type="EMBL" id="MBE9397709.1"/>
    </source>
</evidence>
<protein>
    <submittedName>
        <fullName evidence="2">SRPBCC family protein</fullName>
    </submittedName>
</protein>
<comment type="caution">
    <text evidence="2">The sequence shown here is derived from an EMBL/GenBank/DDBJ whole genome shotgun (WGS) entry which is preliminary data.</text>
</comment>
<sequence length="161" mass="17025">MKSKTNLAAILILSGATLASSAVLAAGSVEVSESVELNVKPAAIWALVGDYNGLYRWHPAVKDSKRTDNVRLLTLGNGAQITETLTAMDNEKHSYSYTINASPLPVSDYESSIAVKANGNNGSIVTWSSSFNAAGTSNEEAAQVIRGVYQAGLNTLTELYN</sequence>
<dbReference type="PANTHER" id="PTHR39332:SF7">
    <property type="entry name" value="SRPBCC FAMILY PROTEIN"/>
    <property type="match status" value="1"/>
</dbReference>
<dbReference type="EMBL" id="JADEYS010000009">
    <property type="protein sequence ID" value="MBE9397709.1"/>
    <property type="molecule type" value="Genomic_DNA"/>
</dbReference>
<keyword evidence="3" id="KW-1185">Reference proteome</keyword>
<dbReference type="Proteomes" id="UP000640333">
    <property type="component" value="Unassembled WGS sequence"/>
</dbReference>